<evidence type="ECO:0000256" key="3">
    <source>
        <dbReference type="ARBA" id="ARBA00023027"/>
    </source>
</evidence>
<evidence type="ECO:0000256" key="2">
    <source>
        <dbReference type="ARBA" id="ARBA00023002"/>
    </source>
</evidence>
<dbReference type="InterPro" id="IPR006140">
    <property type="entry name" value="D-isomer_DH_NAD-bd"/>
</dbReference>
<dbReference type="CDD" id="cd00038">
    <property type="entry name" value="CAP_ED"/>
    <property type="match status" value="1"/>
</dbReference>
<dbReference type="Gene3D" id="2.60.120.10">
    <property type="entry name" value="Jelly Rolls"/>
    <property type="match status" value="1"/>
</dbReference>
<keyword evidence="7" id="KW-1185">Reference proteome</keyword>
<dbReference type="PANTHER" id="PTHR43026">
    <property type="entry name" value="2-HYDROXYACID DEHYDROGENASE HOMOLOG 1-RELATED"/>
    <property type="match status" value="1"/>
</dbReference>
<comment type="similarity">
    <text evidence="1">Belongs to the D-isomer specific 2-hydroxyacid dehydrogenase family.</text>
</comment>
<dbReference type="EMBL" id="CAICTM010000574">
    <property type="protein sequence ID" value="CAB9513165.1"/>
    <property type="molecule type" value="Genomic_DNA"/>
</dbReference>
<evidence type="ECO:0000259" key="5">
    <source>
        <dbReference type="Pfam" id="PF02826"/>
    </source>
</evidence>
<name>A0A9N8E3C3_9STRA</name>
<dbReference type="InterPro" id="IPR029753">
    <property type="entry name" value="D-isomer_DH_CS"/>
</dbReference>
<dbReference type="Pfam" id="PF00389">
    <property type="entry name" value="2-Hacid_dh"/>
    <property type="match status" value="1"/>
</dbReference>
<evidence type="ECO:0000256" key="1">
    <source>
        <dbReference type="ARBA" id="ARBA00005854"/>
    </source>
</evidence>
<dbReference type="CDD" id="cd12183">
    <property type="entry name" value="LDH_like_2"/>
    <property type="match status" value="1"/>
</dbReference>
<dbReference type="InterPro" id="IPR006139">
    <property type="entry name" value="D-isomer_2_OHA_DH_cat_dom"/>
</dbReference>
<dbReference type="SUPFAM" id="SSF51206">
    <property type="entry name" value="cAMP-binding domain-like"/>
    <property type="match status" value="1"/>
</dbReference>
<dbReference type="PROSITE" id="PS00065">
    <property type="entry name" value="D_2_HYDROXYACID_DH_1"/>
    <property type="match status" value="1"/>
</dbReference>
<dbReference type="Pfam" id="PF02826">
    <property type="entry name" value="2-Hacid_dh_C"/>
    <property type="match status" value="1"/>
</dbReference>
<protein>
    <submittedName>
        <fullName evidence="6">Hydroxyacid dehydrogenase homolog</fullName>
    </submittedName>
</protein>
<dbReference type="InterPro" id="IPR000595">
    <property type="entry name" value="cNMP-bd_dom"/>
</dbReference>
<dbReference type="OrthoDB" id="298012at2759"/>
<evidence type="ECO:0000313" key="7">
    <source>
        <dbReference type="Proteomes" id="UP001153069"/>
    </source>
</evidence>
<evidence type="ECO:0000259" key="4">
    <source>
        <dbReference type="Pfam" id="PF00389"/>
    </source>
</evidence>
<sequence>MSNPAAIKILKSTTWFSKCSDDLVQALAAKLELVDVSEGHVFISEGLPVDKLMILESGSLYRTKMHVVDDAEGGGHPGHKRRATLSQSLRNMKAAEVSSAIKENAVVVDIVEGHGRVTGLLHIVSENSYAFATVTSKTPSKVWIMYAEDFREILSSNPVFMFDIMGNMATELRTGSKSLRAVMGQLRSKGVGGDGENEKETLRVLCYDTTSWVSDAFQPAVKAFNADPENSFQMMIDFTTERLGPQSATYAAGYEAICTFVNDTADAGTIQTLSRLGVNMIAQRAAGFDRVDTKAARAYGMTVARVPAYSPYAVAEMAIALLMAVNRKTSKASNRVKMANFSLDAGLLGVDIHGKTVGVMGTGKIGQILCNIILGFGAKLICYDVFQNEEVKKAGGVYVTKDEIFAQSDILFFMMPLLPATRHTLNMDVLPKLKKGMMLINTSRGGLVDTKALLQGLRTGVISGVGMDVYENEQEYFFQDWSAKRIQDPDLTALLGEPGVVMTAHQAFFTKEAVNKITQTTMENLRDFKLGKREFDHPNNCIPKDD</sequence>
<accession>A0A9N8E3C3</accession>
<evidence type="ECO:0000313" key="6">
    <source>
        <dbReference type="EMBL" id="CAB9513165.1"/>
    </source>
</evidence>
<dbReference type="SUPFAM" id="SSF51735">
    <property type="entry name" value="NAD(P)-binding Rossmann-fold domains"/>
    <property type="match status" value="1"/>
</dbReference>
<dbReference type="GO" id="GO:0051287">
    <property type="term" value="F:NAD binding"/>
    <property type="evidence" value="ECO:0007669"/>
    <property type="project" value="InterPro"/>
</dbReference>
<comment type="caution">
    <text evidence="6">The sequence shown here is derived from an EMBL/GenBank/DDBJ whole genome shotgun (WGS) entry which is preliminary data.</text>
</comment>
<dbReference type="GO" id="GO:0016616">
    <property type="term" value="F:oxidoreductase activity, acting on the CH-OH group of donors, NAD or NADP as acceptor"/>
    <property type="evidence" value="ECO:0007669"/>
    <property type="project" value="InterPro"/>
</dbReference>
<gene>
    <name evidence="6" type="ORF">SEMRO_575_G169360.1</name>
</gene>
<reference evidence="6" key="1">
    <citation type="submission" date="2020-06" db="EMBL/GenBank/DDBJ databases">
        <authorList>
            <consortium name="Plant Systems Biology data submission"/>
        </authorList>
    </citation>
    <scope>NUCLEOTIDE SEQUENCE</scope>
    <source>
        <strain evidence="6">D6</strain>
    </source>
</reference>
<dbReference type="InterPro" id="IPR014710">
    <property type="entry name" value="RmlC-like_jellyroll"/>
</dbReference>
<organism evidence="6 7">
    <name type="scientific">Seminavis robusta</name>
    <dbReference type="NCBI Taxonomy" id="568900"/>
    <lineage>
        <taxon>Eukaryota</taxon>
        <taxon>Sar</taxon>
        <taxon>Stramenopiles</taxon>
        <taxon>Ochrophyta</taxon>
        <taxon>Bacillariophyta</taxon>
        <taxon>Bacillariophyceae</taxon>
        <taxon>Bacillariophycidae</taxon>
        <taxon>Naviculales</taxon>
        <taxon>Naviculaceae</taxon>
        <taxon>Seminavis</taxon>
    </lineage>
</organism>
<keyword evidence="2" id="KW-0560">Oxidoreductase</keyword>
<dbReference type="PROSITE" id="PS00671">
    <property type="entry name" value="D_2_HYDROXYACID_DH_3"/>
    <property type="match status" value="1"/>
</dbReference>
<feature type="domain" description="D-isomer specific 2-hydroxyacid dehydrogenase catalytic" evidence="4">
    <location>
        <begin position="235"/>
        <end position="533"/>
    </location>
</feature>
<dbReference type="InterPro" id="IPR036291">
    <property type="entry name" value="NAD(P)-bd_dom_sf"/>
</dbReference>
<dbReference type="Proteomes" id="UP001153069">
    <property type="component" value="Unassembled WGS sequence"/>
</dbReference>
<dbReference type="AlphaFoldDB" id="A0A9N8E3C3"/>
<dbReference type="Gene3D" id="3.40.50.720">
    <property type="entry name" value="NAD(P)-binding Rossmann-like Domain"/>
    <property type="match status" value="2"/>
</dbReference>
<dbReference type="SUPFAM" id="SSF52283">
    <property type="entry name" value="Formate/glycerate dehydrogenase catalytic domain-like"/>
    <property type="match status" value="1"/>
</dbReference>
<feature type="domain" description="D-isomer specific 2-hydroxyacid dehydrogenase NAD-binding" evidence="5">
    <location>
        <begin position="319"/>
        <end position="507"/>
    </location>
</feature>
<proteinExistence type="inferred from homology"/>
<dbReference type="InterPro" id="IPR018490">
    <property type="entry name" value="cNMP-bd_dom_sf"/>
</dbReference>
<dbReference type="InterPro" id="IPR058205">
    <property type="entry name" value="D-LDH-like"/>
</dbReference>
<dbReference type="InterPro" id="IPR029752">
    <property type="entry name" value="D-isomer_DH_CS1"/>
</dbReference>
<dbReference type="PANTHER" id="PTHR43026:SF1">
    <property type="entry name" value="2-HYDROXYACID DEHYDROGENASE HOMOLOG 1-RELATED"/>
    <property type="match status" value="1"/>
</dbReference>
<keyword evidence="3" id="KW-0520">NAD</keyword>